<sequence length="52" mass="5171">MGHGREAAAGAVKSGGEIETEKMLAYFGANIAQGLPNAALTTSPGQKKAPAT</sequence>
<dbReference type="AlphaFoldDB" id="D4X8U3"/>
<evidence type="ECO:0000313" key="1">
    <source>
        <dbReference type="EMBL" id="EFF76802.1"/>
    </source>
</evidence>
<dbReference type="HOGENOM" id="CLU_3075632_0_0_4"/>
<proteinExistence type="predicted"/>
<dbReference type="Proteomes" id="UP000004510">
    <property type="component" value="Unassembled WGS sequence"/>
</dbReference>
<organism evidence="1 2">
    <name type="scientific">Achromobacter piechaudii ATCC 43553</name>
    <dbReference type="NCBI Taxonomy" id="742159"/>
    <lineage>
        <taxon>Bacteria</taxon>
        <taxon>Pseudomonadati</taxon>
        <taxon>Pseudomonadota</taxon>
        <taxon>Betaproteobacteria</taxon>
        <taxon>Burkholderiales</taxon>
        <taxon>Alcaligenaceae</taxon>
        <taxon>Achromobacter</taxon>
    </lineage>
</organism>
<dbReference type="EMBL" id="ADMS01000044">
    <property type="protein sequence ID" value="EFF76802.1"/>
    <property type="molecule type" value="Genomic_DNA"/>
</dbReference>
<name>D4X8U3_9BURK</name>
<gene>
    <name evidence="1" type="ORF">HMPREF0004_1890</name>
</gene>
<dbReference type="PATRIC" id="fig|742159.3.peg.2806"/>
<accession>D4X8U3</accession>
<comment type="caution">
    <text evidence="1">The sequence shown here is derived from an EMBL/GenBank/DDBJ whole genome shotgun (WGS) entry which is preliminary data.</text>
</comment>
<reference evidence="2" key="1">
    <citation type="submission" date="2010-03" db="EMBL/GenBank/DDBJ databases">
        <title>Complete sequence of Mobiluncus curtisii ATCC 43063.</title>
        <authorList>
            <person name="Muzny D."/>
            <person name="Qin X."/>
            <person name="Deng J."/>
            <person name="Jiang H."/>
            <person name="Liu Y."/>
            <person name="Qu J."/>
            <person name="Song X.-Z."/>
            <person name="Zhang L."/>
            <person name="Thornton R."/>
            <person name="Coyle M."/>
            <person name="Francisco L."/>
            <person name="Jackson L."/>
            <person name="Javaid M."/>
            <person name="Korchina V."/>
            <person name="Kovar C."/>
            <person name="Mata R."/>
            <person name="Mathew T."/>
            <person name="Ngo R."/>
            <person name="Nguyen L."/>
            <person name="Nguyen N."/>
            <person name="Okwuonu G."/>
            <person name="Ongeri F."/>
            <person name="Pham C."/>
            <person name="Simmons D."/>
            <person name="Wilczek-Boney K."/>
            <person name="Hale W."/>
            <person name="Jakkamsetti A."/>
            <person name="Pham P."/>
            <person name="Ruth R."/>
            <person name="San Lucas F."/>
            <person name="Warren J."/>
            <person name="Zhang J."/>
            <person name="Zhao Z."/>
            <person name="Zhou C."/>
            <person name="Zhu D."/>
            <person name="Lee S."/>
            <person name="Bess C."/>
            <person name="Blankenburg K."/>
            <person name="Forbes L."/>
            <person name="Fu Q."/>
            <person name="Gubbala S."/>
            <person name="Hirani K."/>
            <person name="Jayaseelan J.C."/>
            <person name="Lara F."/>
            <person name="Munidasa M."/>
            <person name="Palculict T."/>
            <person name="Patil S."/>
            <person name="Pu L.-L."/>
            <person name="Saada N."/>
            <person name="Tang L."/>
            <person name="Weissenberger G."/>
            <person name="Zhu Y."/>
            <person name="Hemphill L."/>
            <person name="Shang Y."/>
            <person name="Youmans B."/>
            <person name="Ayvaz T."/>
            <person name="Ross M."/>
            <person name="Santibanez J."/>
            <person name="Aqrawi P."/>
            <person name="Gross S."/>
            <person name="Joshi V."/>
            <person name="Fowler G."/>
            <person name="Nazareth L."/>
            <person name="Reid J."/>
            <person name="Worley K."/>
            <person name="Petrosino J."/>
            <person name="Highlander S."/>
            <person name="Gibbs R."/>
            <person name="Gibbs R."/>
        </authorList>
    </citation>
    <scope>NUCLEOTIDE SEQUENCE [LARGE SCALE GENOMIC DNA]</scope>
    <source>
        <strain evidence="2">ATCC 43553</strain>
    </source>
</reference>
<protein>
    <submittedName>
        <fullName evidence="1">Uncharacterized protein</fullName>
    </submittedName>
</protein>
<evidence type="ECO:0000313" key="2">
    <source>
        <dbReference type="Proteomes" id="UP000004510"/>
    </source>
</evidence>